<evidence type="ECO:0000313" key="3">
    <source>
        <dbReference type="Proteomes" id="UP001310594"/>
    </source>
</evidence>
<feature type="coiled-coil region" evidence="1">
    <location>
        <begin position="31"/>
        <end position="58"/>
    </location>
</feature>
<keyword evidence="1" id="KW-0175">Coiled coil</keyword>
<gene>
    <name evidence="2" type="ORF">LTR97_001944</name>
</gene>
<dbReference type="Proteomes" id="UP001310594">
    <property type="component" value="Unassembled WGS sequence"/>
</dbReference>
<evidence type="ECO:0000256" key="1">
    <source>
        <dbReference type="SAM" id="Coils"/>
    </source>
</evidence>
<evidence type="ECO:0000313" key="2">
    <source>
        <dbReference type="EMBL" id="KAK5704835.1"/>
    </source>
</evidence>
<reference evidence="2" key="1">
    <citation type="submission" date="2023-08" db="EMBL/GenBank/DDBJ databases">
        <title>Black Yeasts Isolated from many extreme environments.</title>
        <authorList>
            <person name="Coleine C."/>
            <person name="Stajich J.E."/>
            <person name="Selbmann L."/>
        </authorList>
    </citation>
    <scope>NUCLEOTIDE SEQUENCE</scope>
    <source>
        <strain evidence="2">CCFEE 5810</strain>
    </source>
</reference>
<sequence length="210" mass="23299">MAGLLLHALEVSTYMPNQTQAKEVADLRIRLGQTQHQVVELQGQYQDLEERLAVYESHHAAPMHLLNSNDEDFEYVRRKHSRTASSSSLSSLAESDFIGACTAAAERSNISGSVITESKGAVHDNDAQTTSPPPFLFRAIVERNDDGSLKLLEFGEPSDDLAEDITRLAATWEHTCATKLSKDWPAILKSILRTKIQCVWNRIEIGGNSH</sequence>
<name>A0AAN7WA03_9PEZI</name>
<organism evidence="2 3">
    <name type="scientific">Elasticomyces elasticus</name>
    <dbReference type="NCBI Taxonomy" id="574655"/>
    <lineage>
        <taxon>Eukaryota</taxon>
        <taxon>Fungi</taxon>
        <taxon>Dikarya</taxon>
        <taxon>Ascomycota</taxon>
        <taxon>Pezizomycotina</taxon>
        <taxon>Dothideomycetes</taxon>
        <taxon>Dothideomycetidae</taxon>
        <taxon>Mycosphaerellales</taxon>
        <taxon>Teratosphaeriaceae</taxon>
        <taxon>Elasticomyces</taxon>
    </lineage>
</organism>
<proteinExistence type="predicted"/>
<accession>A0AAN7WA03</accession>
<comment type="caution">
    <text evidence="2">The sequence shown here is derived from an EMBL/GenBank/DDBJ whole genome shotgun (WGS) entry which is preliminary data.</text>
</comment>
<dbReference type="EMBL" id="JAVRQU010000003">
    <property type="protein sequence ID" value="KAK5704835.1"/>
    <property type="molecule type" value="Genomic_DNA"/>
</dbReference>
<dbReference type="AlphaFoldDB" id="A0AAN7WA03"/>
<protein>
    <submittedName>
        <fullName evidence="2">Uncharacterized protein</fullName>
    </submittedName>
</protein>